<feature type="transmembrane region" description="Helical" evidence="10">
    <location>
        <begin position="166"/>
        <end position="187"/>
    </location>
</feature>
<name>A0A8H4RT88_9HELO</name>
<keyword evidence="7" id="KW-0406">Ion transport</keyword>
<reference evidence="12 13" key="1">
    <citation type="submission" date="2020-03" db="EMBL/GenBank/DDBJ databases">
        <title>Draft Genome Sequence of Cudoniella acicularis.</title>
        <authorList>
            <person name="Buettner E."/>
            <person name="Kellner H."/>
        </authorList>
    </citation>
    <scope>NUCLEOTIDE SEQUENCE [LARGE SCALE GENOMIC DNA]</scope>
    <source>
        <strain evidence="12 13">DSM 108380</strain>
    </source>
</reference>
<organism evidence="12 13">
    <name type="scientific">Cudoniella acicularis</name>
    <dbReference type="NCBI Taxonomy" id="354080"/>
    <lineage>
        <taxon>Eukaryota</taxon>
        <taxon>Fungi</taxon>
        <taxon>Dikarya</taxon>
        <taxon>Ascomycota</taxon>
        <taxon>Pezizomycotina</taxon>
        <taxon>Leotiomycetes</taxon>
        <taxon>Helotiales</taxon>
        <taxon>Tricladiaceae</taxon>
        <taxon>Cudoniella</taxon>
    </lineage>
</organism>
<keyword evidence="2" id="KW-0813">Transport</keyword>
<protein>
    <recommendedName>
        <fullName evidence="11">Cation/H+ exchanger transmembrane domain-containing protein</fullName>
    </recommendedName>
</protein>
<keyword evidence="13" id="KW-1185">Reference proteome</keyword>
<keyword evidence="4 10" id="KW-0812">Transmembrane</keyword>
<evidence type="ECO:0000313" key="12">
    <source>
        <dbReference type="EMBL" id="KAF4635011.1"/>
    </source>
</evidence>
<dbReference type="GO" id="GO:0015297">
    <property type="term" value="F:antiporter activity"/>
    <property type="evidence" value="ECO:0007669"/>
    <property type="project" value="UniProtKB-KW"/>
</dbReference>
<keyword evidence="8 10" id="KW-0472">Membrane</keyword>
<feature type="transmembrane region" description="Helical" evidence="10">
    <location>
        <begin position="255"/>
        <end position="277"/>
    </location>
</feature>
<feature type="transmembrane region" description="Helical" evidence="10">
    <location>
        <begin position="43"/>
        <end position="60"/>
    </location>
</feature>
<comment type="caution">
    <text evidence="12">The sequence shown here is derived from an EMBL/GenBank/DDBJ whole genome shotgun (WGS) entry which is preliminary data.</text>
</comment>
<feature type="transmembrane region" description="Helical" evidence="10">
    <location>
        <begin position="66"/>
        <end position="84"/>
    </location>
</feature>
<feature type="transmembrane region" description="Helical" evidence="10">
    <location>
        <begin position="96"/>
        <end position="121"/>
    </location>
</feature>
<evidence type="ECO:0000259" key="11">
    <source>
        <dbReference type="Pfam" id="PF00999"/>
    </source>
</evidence>
<dbReference type="PANTHER" id="PTHR43562:SF3">
    <property type="entry name" value="SODIUM ION_PROTON EXCHANGER (EUROFUNG)"/>
    <property type="match status" value="1"/>
</dbReference>
<dbReference type="Pfam" id="PF00999">
    <property type="entry name" value="Na_H_Exchanger"/>
    <property type="match status" value="1"/>
</dbReference>
<evidence type="ECO:0000256" key="5">
    <source>
        <dbReference type="ARBA" id="ARBA00022989"/>
    </source>
</evidence>
<feature type="transmembrane region" description="Helical" evidence="10">
    <location>
        <begin position="330"/>
        <end position="354"/>
    </location>
</feature>
<evidence type="ECO:0000256" key="2">
    <source>
        <dbReference type="ARBA" id="ARBA00022448"/>
    </source>
</evidence>
<dbReference type="Proteomes" id="UP000566819">
    <property type="component" value="Unassembled WGS sequence"/>
</dbReference>
<sequence>MPYLPYEEPSLQEILSLTSLLLLLNIARYLLDRLLYCGIVGEILIGVIWGLPVGGTAWLSEGVQKTIQAFGYLGLIGLVFEGGLGTEIVMLRKTAFTSVSIATVGLMLPIALSFILLLFPFSTTTGTAYPSPLAAFSAGASLCSTSLGTTFAILSSVNMQKTRTGVILVGAAMMDDVVGLVMVNIVTTLGSGNMAGWPIARPIAASFGLLLVTLLMCHFVLKPIWRGLVVYLDLEVELMSPPGTSSRFRIAAIKIIDSIPHLSFILPTLVLITYITIASFIDASVLFAAFIAGGVVNFLRDIQNQNRGPNTTNMNENTSSKMYDGYFRPAMDFILVPFFFVSNSIQSIICSWIFEVRFDMLLLWALYKIAY</sequence>
<feature type="transmembrane region" description="Helical" evidence="10">
    <location>
        <begin position="14"/>
        <end position="31"/>
    </location>
</feature>
<dbReference type="GO" id="GO:0016020">
    <property type="term" value="C:membrane"/>
    <property type="evidence" value="ECO:0007669"/>
    <property type="project" value="UniProtKB-SubCell"/>
</dbReference>
<keyword evidence="6" id="KW-0915">Sodium</keyword>
<evidence type="ECO:0000256" key="7">
    <source>
        <dbReference type="ARBA" id="ARBA00023065"/>
    </source>
</evidence>
<dbReference type="GO" id="GO:0006814">
    <property type="term" value="P:sodium ion transport"/>
    <property type="evidence" value="ECO:0007669"/>
    <property type="project" value="UniProtKB-KW"/>
</dbReference>
<keyword evidence="3" id="KW-0050">Antiport</keyword>
<feature type="transmembrane region" description="Helical" evidence="10">
    <location>
        <begin position="199"/>
        <end position="221"/>
    </location>
</feature>
<evidence type="ECO:0000256" key="3">
    <source>
        <dbReference type="ARBA" id="ARBA00022449"/>
    </source>
</evidence>
<dbReference type="EMBL" id="JAAMPI010000146">
    <property type="protein sequence ID" value="KAF4635011.1"/>
    <property type="molecule type" value="Genomic_DNA"/>
</dbReference>
<evidence type="ECO:0000256" key="1">
    <source>
        <dbReference type="ARBA" id="ARBA00004141"/>
    </source>
</evidence>
<evidence type="ECO:0000256" key="6">
    <source>
        <dbReference type="ARBA" id="ARBA00023053"/>
    </source>
</evidence>
<dbReference type="PANTHER" id="PTHR43562">
    <property type="entry name" value="NAPA-TYPE SODIUM/HYDROGEN ANTIPORTER"/>
    <property type="match status" value="1"/>
</dbReference>
<proteinExistence type="predicted"/>
<accession>A0A8H4RT88</accession>
<keyword evidence="9" id="KW-0739">Sodium transport</keyword>
<dbReference type="GO" id="GO:1902600">
    <property type="term" value="P:proton transmembrane transport"/>
    <property type="evidence" value="ECO:0007669"/>
    <property type="project" value="InterPro"/>
</dbReference>
<evidence type="ECO:0000256" key="4">
    <source>
        <dbReference type="ARBA" id="ARBA00022692"/>
    </source>
</evidence>
<dbReference type="Gene3D" id="1.20.1530.20">
    <property type="match status" value="1"/>
</dbReference>
<keyword evidence="5 10" id="KW-1133">Transmembrane helix</keyword>
<dbReference type="InterPro" id="IPR038770">
    <property type="entry name" value="Na+/solute_symporter_sf"/>
</dbReference>
<evidence type="ECO:0000256" key="9">
    <source>
        <dbReference type="ARBA" id="ARBA00023201"/>
    </source>
</evidence>
<evidence type="ECO:0000256" key="10">
    <source>
        <dbReference type="SAM" id="Phobius"/>
    </source>
</evidence>
<dbReference type="AlphaFoldDB" id="A0A8H4RT88"/>
<comment type="subcellular location">
    <subcellularLocation>
        <location evidence="1">Membrane</location>
        <topology evidence="1">Multi-pass membrane protein</topology>
    </subcellularLocation>
</comment>
<gene>
    <name evidence="12" type="ORF">G7Y89_g3085</name>
</gene>
<dbReference type="InterPro" id="IPR006153">
    <property type="entry name" value="Cation/H_exchanger_TM"/>
</dbReference>
<evidence type="ECO:0000256" key="8">
    <source>
        <dbReference type="ARBA" id="ARBA00023136"/>
    </source>
</evidence>
<feature type="transmembrane region" description="Helical" evidence="10">
    <location>
        <begin position="133"/>
        <end position="154"/>
    </location>
</feature>
<dbReference type="OrthoDB" id="1288932at2759"/>
<evidence type="ECO:0000313" key="13">
    <source>
        <dbReference type="Proteomes" id="UP000566819"/>
    </source>
</evidence>
<feature type="domain" description="Cation/H+ exchanger transmembrane" evidence="11">
    <location>
        <begin position="24"/>
        <end position="218"/>
    </location>
</feature>